<dbReference type="InterPro" id="IPR043129">
    <property type="entry name" value="ATPase_NBD"/>
</dbReference>
<proteinExistence type="inferred from homology"/>
<keyword evidence="3" id="KW-0859">Xylose metabolism</keyword>
<sequence>MIPTTHNTLQVKKINVELVKNTLKTVGIGTKASIANMTRLSVATCGTILNELVQSGEVLEKELEESSGGRPARQYMFNADYAYVLCLLVKTEGGLHSITYALVNLLGEKMEVGTRNLNYIDAETIDLLIEEFTAQHNNVKAIGIGIPGVAHHGIIGICDVAALAGEPLGPRLEEKYNIDVIIENDMNLTVYGFYNMQNFEEDKTFAVVTFPKNHFPGAGFIVNGRMVTGTTNFAGEISYFPFGITREEQLERLHNKHEFVALASKLLSSIITIINPVSIAITGDLTHPSMTEELMDGCLQYIPKEHMPALLIKNNTQDEYLTGIMALTLESLTYRLQLVERK</sequence>
<dbReference type="PANTHER" id="PTHR18964">
    <property type="entry name" value="ROK (REPRESSOR, ORF, KINASE) FAMILY"/>
    <property type="match status" value="1"/>
</dbReference>
<accession>A0A369BVR0</accession>
<dbReference type="CDD" id="cd23763">
    <property type="entry name" value="ASKHA_ATPase_ROK"/>
    <property type="match status" value="1"/>
</dbReference>
<comment type="similarity">
    <text evidence="2">Belongs to the ROK (NagC/XylR) family.</text>
</comment>
<keyword evidence="3" id="KW-0119">Carbohydrate metabolism</keyword>
<name>A0A369BVR0_9BACL</name>
<comment type="function">
    <text evidence="1">Transcriptional repressor of xylose-utilizing enzymes.</text>
</comment>
<dbReference type="GO" id="GO:0042732">
    <property type="term" value="P:D-xylose metabolic process"/>
    <property type="evidence" value="ECO:0007669"/>
    <property type="project" value="UniProtKB-KW"/>
</dbReference>
<protein>
    <submittedName>
        <fullName evidence="4">ROK family protein</fullName>
    </submittedName>
</protein>
<dbReference type="InterPro" id="IPR036388">
    <property type="entry name" value="WH-like_DNA-bd_sf"/>
</dbReference>
<dbReference type="Proteomes" id="UP000253090">
    <property type="component" value="Unassembled WGS sequence"/>
</dbReference>
<keyword evidence="5" id="KW-1185">Reference proteome</keyword>
<comment type="caution">
    <text evidence="4">The sequence shown here is derived from an EMBL/GenBank/DDBJ whole genome shotgun (WGS) entry which is preliminary data.</text>
</comment>
<evidence type="ECO:0000256" key="3">
    <source>
        <dbReference type="ARBA" id="ARBA00022629"/>
    </source>
</evidence>
<organism evidence="4 5">
    <name type="scientific">Fontibacillus phaseoli</name>
    <dbReference type="NCBI Taxonomy" id="1416533"/>
    <lineage>
        <taxon>Bacteria</taxon>
        <taxon>Bacillati</taxon>
        <taxon>Bacillota</taxon>
        <taxon>Bacilli</taxon>
        <taxon>Bacillales</taxon>
        <taxon>Paenibacillaceae</taxon>
        <taxon>Fontibacillus</taxon>
    </lineage>
</organism>
<dbReference type="RefSeq" id="WP_245954524.1">
    <property type="nucleotide sequence ID" value="NZ_QPJW01000001.1"/>
</dbReference>
<gene>
    <name evidence="4" type="ORF">DFP94_1011316</name>
</gene>
<evidence type="ECO:0000256" key="2">
    <source>
        <dbReference type="ARBA" id="ARBA00006479"/>
    </source>
</evidence>
<dbReference type="InterPro" id="IPR000600">
    <property type="entry name" value="ROK"/>
</dbReference>
<dbReference type="SUPFAM" id="SSF46785">
    <property type="entry name" value="Winged helix' DNA-binding domain"/>
    <property type="match status" value="1"/>
</dbReference>
<dbReference type="SUPFAM" id="SSF53067">
    <property type="entry name" value="Actin-like ATPase domain"/>
    <property type="match status" value="1"/>
</dbReference>
<dbReference type="AlphaFoldDB" id="A0A369BVR0"/>
<dbReference type="Gene3D" id="1.10.10.10">
    <property type="entry name" value="Winged helix-like DNA-binding domain superfamily/Winged helix DNA-binding domain"/>
    <property type="match status" value="1"/>
</dbReference>
<dbReference type="EMBL" id="QPJW01000001">
    <property type="protein sequence ID" value="RCX23714.1"/>
    <property type="molecule type" value="Genomic_DNA"/>
</dbReference>
<evidence type="ECO:0000313" key="5">
    <source>
        <dbReference type="Proteomes" id="UP000253090"/>
    </source>
</evidence>
<evidence type="ECO:0000256" key="1">
    <source>
        <dbReference type="ARBA" id="ARBA00002486"/>
    </source>
</evidence>
<dbReference type="Gene3D" id="3.30.420.40">
    <property type="match status" value="2"/>
</dbReference>
<dbReference type="InterPro" id="IPR036390">
    <property type="entry name" value="WH_DNA-bd_sf"/>
</dbReference>
<reference evidence="4 5" key="1">
    <citation type="submission" date="2018-07" db="EMBL/GenBank/DDBJ databases">
        <title>Genomic Encyclopedia of Type Strains, Phase III (KMG-III): the genomes of soil and plant-associated and newly described type strains.</title>
        <authorList>
            <person name="Whitman W."/>
        </authorList>
    </citation>
    <scope>NUCLEOTIDE SEQUENCE [LARGE SCALE GENOMIC DNA]</scope>
    <source>
        <strain evidence="4 5">CECT 8333</strain>
    </source>
</reference>
<dbReference type="PANTHER" id="PTHR18964:SF149">
    <property type="entry name" value="BIFUNCTIONAL UDP-N-ACETYLGLUCOSAMINE 2-EPIMERASE_N-ACETYLMANNOSAMINE KINASE"/>
    <property type="match status" value="1"/>
</dbReference>
<evidence type="ECO:0000313" key="4">
    <source>
        <dbReference type="EMBL" id="RCX23714.1"/>
    </source>
</evidence>
<dbReference type="Pfam" id="PF00480">
    <property type="entry name" value="ROK"/>
    <property type="match status" value="1"/>
</dbReference>